<evidence type="ECO:0000259" key="1">
    <source>
        <dbReference type="PROSITE" id="PS51208"/>
    </source>
</evidence>
<organism evidence="2 3">
    <name type="scientific">Skermanella cutis</name>
    <dbReference type="NCBI Taxonomy" id="2775420"/>
    <lineage>
        <taxon>Bacteria</taxon>
        <taxon>Pseudomonadati</taxon>
        <taxon>Pseudomonadota</taxon>
        <taxon>Alphaproteobacteria</taxon>
        <taxon>Rhodospirillales</taxon>
        <taxon>Azospirillaceae</taxon>
        <taxon>Skermanella</taxon>
    </lineage>
</organism>
<gene>
    <name evidence="2" type="ORF">IGS68_03100</name>
</gene>
<sequence>MFAFSAVFSGVGSAYAQVRSATPVATVRTATNVAANETIVGTADKPVAIELIGGGSVENRGTIRGFANSSAIVVTGVASAATKIDNYGTIEASKTPGNTARDVAAIYLASRADIINRPTGVIRGTGGADGIIVATDVANGNVGGSTITNEGLISSDSGNAISVYGAMRSITNSGTIISQTGTAIYLGANGSISDGITNSGTIQGGPNDGSGMAIDASLSSARLVVANSGTIVGKVVFGSGNDELRLLGGSITGNVIGGAGTNVVNALSGTSTLNGSVTGFSAFNIASGAKVNQNGSITATTVTNSGTLDVGSATRTITGNYVQTSTGTLAVTITDAAQGQLSVSGTASVDGKIAPNTGSRTTAVAPGTSLTVLESTGTLTLASTAGVDNTNAIEKFVLSQSGNQLRITREAGISPNAPVQKAIDAIKSGAVSTGGNASVTSTTVALERALTRIVDLPGGLSQRIATIGTTNQLGRILSVFQSSTATINGRPVQLSQPQITDIVNQFVREITPDFSISATGATVTNAIGAASTTTVNTRLASMRGADSQTGMAAGDMVGRGIEMWAQPYLSTFTQDLKDGVSGFQADSRGLTIGADTVVADNLRVGLAVGYANIDIDGKNASVGDTSEIDSYQATLYASYNPAPWYMDVQLGYGFNKNDQTRRFSVTQPSSGFSSIENLTADFDSSAYRARVGGGLTKSFNGFELTPNLFLQYTYSDTDSYKETGNNGVSMASSDNTSFQAGIGLRIAYPVAIEGGRLIPELRIGYTREFNDDAPSNNFTMVNLPELASTIKGAKPSQDIYNVGVGLTFLSNDKLTISGNYDYQGTDSSDGHVGYLRLRYKF</sequence>
<dbReference type="InterPro" id="IPR005546">
    <property type="entry name" value="Autotransporte_beta"/>
</dbReference>
<dbReference type="EMBL" id="CP067420">
    <property type="protein sequence ID" value="QQP90262.1"/>
    <property type="molecule type" value="Genomic_DNA"/>
</dbReference>
<accession>A0ABX7B7F0</accession>
<evidence type="ECO:0000313" key="2">
    <source>
        <dbReference type="EMBL" id="QQP90262.1"/>
    </source>
</evidence>
<dbReference type="SUPFAM" id="SSF103515">
    <property type="entry name" value="Autotransporter"/>
    <property type="match status" value="1"/>
</dbReference>
<dbReference type="InterPro" id="IPR006315">
    <property type="entry name" value="OM_autotransptr_brl_dom"/>
</dbReference>
<reference evidence="2" key="1">
    <citation type="submission" date="2021-02" db="EMBL/GenBank/DDBJ databases">
        <title>Skermanella TT6 skin isolate.</title>
        <authorList>
            <person name="Lee K."/>
            <person name="Ganzorig M."/>
        </authorList>
    </citation>
    <scope>NUCLEOTIDE SEQUENCE</scope>
    <source>
        <strain evidence="2">TT6</strain>
    </source>
</reference>
<keyword evidence="3" id="KW-1185">Reference proteome</keyword>
<dbReference type="PROSITE" id="PS51208">
    <property type="entry name" value="AUTOTRANSPORTER"/>
    <property type="match status" value="1"/>
</dbReference>
<name>A0ABX7B7F0_9PROT</name>
<dbReference type="RefSeq" id="WP_201077241.1">
    <property type="nucleotide sequence ID" value="NZ_CP067420.1"/>
</dbReference>
<evidence type="ECO:0000313" key="3">
    <source>
        <dbReference type="Proteomes" id="UP000595197"/>
    </source>
</evidence>
<dbReference type="Pfam" id="PF03797">
    <property type="entry name" value="Autotransporter"/>
    <property type="match status" value="1"/>
</dbReference>
<dbReference type="NCBIfam" id="TIGR01414">
    <property type="entry name" value="autotrans_barl"/>
    <property type="match status" value="1"/>
</dbReference>
<dbReference type="InterPro" id="IPR036709">
    <property type="entry name" value="Autotransporte_beta_dom_sf"/>
</dbReference>
<feature type="domain" description="Autotransporter" evidence="1">
    <location>
        <begin position="556"/>
        <end position="841"/>
    </location>
</feature>
<dbReference type="SMART" id="SM00869">
    <property type="entry name" value="Autotransporter"/>
    <property type="match status" value="1"/>
</dbReference>
<protein>
    <submittedName>
        <fullName evidence="2">Autotransporter domain-containing protein</fullName>
    </submittedName>
</protein>
<dbReference type="Gene3D" id="2.40.128.130">
    <property type="entry name" value="Autotransporter beta-domain"/>
    <property type="match status" value="1"/>
</dbReference>
<proteinExistence type="predicted"/>
<dbReference type="Proteomes" id="UP000595197">
    <property type="component" value="Chromosome"/>
</dbReference>